<feature type="compositionally biased region" description="Low complexity" evidence="1">
    <location>
        <begin position="343"/>
        <end position="353"/>
    </location>
</feature>
<feature type="compositionally biased region" description="Low complexity" evidence="1">
    <location>
        <begin position="255"/>
        <end position="267"/>
    </location>
</feature>
<evidence type="ECO:0000313" key="2">
    <source>
        <dbReference type="EMBL" id="KAF9443650.1"/>
    </source>
</evidence>
<dbReference type="AlphaFoldDB" id="A0A9P6BZK4"/>
<evidence type="ECO:0000313" key="3">
    <source>
        <dbReference type="Proteomes" id="UP000807342"/>
    </source>
</evidence>
<feature type="compositionally biased region" description="Basic and acidic residues" evidence="1">
    <location>
        <begin position="431"/>
        <end position="442"/>
    </location>
</feature>
<proteinExistence type="predicted"/>
<feature type="compositionally biased region" description="Acidic residues" evidence="1">
    <location>
        <begin position="239"/>
        <end position="250"/>
    </location>
</feature>
<feature type="compositionally biased region" description="Polar residues" evidence="1">
    <location>
        <begin position="313"/>
        <end position="323"/>
    </location>
</feature>
<comment type="caution">
    <text evidence="2">The sequence shown here is derived from an EMBL/GenBank/DDBJ whole genome shotgun (WGS) entry which is preliminary data.</text>
</comment>
<feature type="non-terminal residue" evidence="2">
    <location>
        <position position="480"/>
    </location>
</feature>
<dbReference type="Proteomes" id="UP000807342">
    <property type="component" value="Unassembled WGS sequence"/>
</dbReference>
<protein>
    <submittedName>
        <fullName evidence="2">Uncharacterized protein</fullName>
    </submittedName>
</protein>
<organism evidence="2 3">
    <name type="scientific">Macrolepiota fuliginosa MF-IS2</name>
    <dbReference type="NCBI Taxonomy" id="1400762"/>
    <lineage>
        <taxon>Eukaryota</taxon>
        <taxon>Fungi</taxon>
        <taxon>Dikarya</taxon>
        <taxon>Basidiomycota</taxon>
        <taxon>Agaricomycotina</taxon>
        <taxon>Agaricomycetes</taxon>
        <taxon>Agaricomycetidae</taxon>
        <taxon>Agaricales</taxon>
        <taxon>Agaricineae</taxon>
        <taxon>Agaricaceae</taxon>
        <taxon>Macrolepiota</taxon>
    </lineage>
</organism>
<feature type="region of interest" description="Disordered" evidence="1">
    <location>
        <begin position="158"/>
        <end position="222"/>
    </location>
</feature>
<reference evidence="2" key="1">
    <citation type="submission" date="2020-11" db="EMBL/GenBank/DDBJ databases">
        <authorList>
            <consortium name="DOE Joint Genome Institute"/>
            <person name="Ahrendt S."/>
            <person name="Riley R."/>
            <person name="Andreopoulos W."/>
            <person name="Labutti K."/>
            <person name="Pangilinan J."/>
            <person name="Ruiz-Duenas F.J."/>
            <person name="Barrasa J.M."/>
            <person name="Sanchez-Garcia M."/>
            <person name="Camarero S."/>
            <person name="Miyauchi S."/>
            <person name="Serrano A."/>
            <person name="Linde D."/>
            <person name="Babiker R."/>
            <person name="Drula E."/>
            <person name="Ayuso-Fernandez I."/>
            <person name="Pacheco R."/>
            <person name="Padilla G."/>
            <person name="Ferreira P."/>
            <person name="Barriuso J."/>
            <person name="Kellner H."/>
            <person name="Castanera R."/>
            <person name="Alfaro M."/>
            <person name="Ramirez L."/>
            <person name="Pisabarro A.G."/>
            <person name="Kuo A."/>
            <person name="Tritt A."/>
            <person name="Lipzen A."/>
            <person name="He G."/>
            <person name="Yan M."/>
            <person name="Ng V."/>
            <person name="Cullen D."/>
            <person name="Martin F."/>
            <person name="Rosso M.-N."/>
            <person name="Henrissat B."/>
            <person name="Hibbett D."/>
            <person name="Martinez A.T."/>
            <person name="Grigoriev I.V."/>
        </authorList>
    </citation>
    <scope>NUCLEOTIDE SEQUENCE</scope>
    <source>
        <strain evidence="2">MF-IS2</strain>
    </source>
</reference>
<feature type="compositionally biased region" description="Polar residues" evidence="1">
    <location>
        <begin position="365"/>
        <end position="378"/>
    </location>
</feature>
<feature type="compositionally biased region" description="Basic residues" evidence="1">
    <location>
        <begin position="204"/>
        <end position="214"/>
    </location>
</feature>
<gene>
    <name evidence="2" type="ORF">P691DRAFT_808674</name>
</gene>
<feature type="region of interest" description="Disordered" evidence="1">
    <location>
        <begin position="313"/>
        <end position="383"/>
    </location>
</feature>
<feature type="compositionally biased region" description="Basic and acidic residues" evidence="1">
    <location>
        <begin position="174"/>
        <end position="203"/>
    </location>
</feature>
<evidence type="ECO:0000256" key="1">
    <source>
        <dbReference type="SAM" id="MobiDB-lite"/>
    </source>
</evidence>
<feature type="region of interest" description="Disordered" evidence="1">
    <location>
        <begin position="239"/>
        <end position="288"/>
    </location>
</feature>
<accession>A0A9P6BZK4</accession>
<sequence>MSAKGLPPAVRLDRIPVPYPHPHHLPLHTHNTHYTDQRRQTPFRYNPYPSPNLSHARIPDISSYTCIEVPTAMKPTGTVERGLTMITPASSRAVTPSPVNLDPIVPQAAAQEQTKDKVKAKVETKIRRVELEVLKPSVQTLDADTSEGAGVGIQEFQHAGRSITFPPLQPADGLRLRPESTAPRPDDRRGKDRERGRPLERVRTRFGARAKRNRPAPYDSHPSSCRVLLRAVRLEEDEDVKDDVDMEEEESVRMQGQAVTGQGQGQTLENNIDPETSPSPPPQSRSPATQIITMPAQRHQHQHQHQQLIPTSLHTPPYLQQSPGGYGHPSVAQPMRIPTTPATTSQHPTYQHPTHQHPHPHPTRDGSTSQRPFNNSSPDVDVRPSSAIHGGADDLISLFSTEFKDQLEKERSVVRREREEVERAWEALRREREAMSRPREREGDGEEESEKMRALKAENNALRLRVAQLELALNVLQGGA</sequence>
<dbReference type="EMBL" id="MU151450">
    <property type="protein sequence ID" value="KAF9443650.1"/>
    <property type="molecule type" value="Genomic_DNA"/>
</dbReference>
<keyword evidence="3" id="KW-1185">Reference proteome</keyword>
<feature type="region of interest" description="Disordered" evidence="1">
    <location>
        <begin position="431"/>
        <end position="453"/>
    </location>
</feature>
<name>A0A9P6BZK4_9AGAR</name>